<accession>A0A8J7PX52</accession>
<evidence type="ECO:0000256" key="4">
    <source>
        <dbReference type="ARBA" id="ARBA00023002"/>
    </source>
</evidence>
<dbReference type="Pfam" id="PF01266">
    <property type="entry name" value="DAO"/>
    <property type="match status" value="1"/>
</dbReference>
<sequence length="365" mass="40665">MERVDCIVIGAGIIGIAIARALAMKGREVLVLEKAETIGTETSSRNSEVIHAGIYYPKHSLKAKSCIEGKKALYNFCQERHISHQNIGKLIVATNEDQIETLFQIKKRAEENNVNDLRYLNKQEAAALEPNLNCVGALFSPSTGIVDTHAFMLALQGEAEAHHAQFIFQTEVLGGEIKDNAIEIEVLGFKLQCKTLINAAGLWAQSIAHSIRGFPKTTIPLSYWAKGNYFSYSGKSPFQRLIYPVPQQEGLGIHMTLDLGNKVRFGPDVEWVESIDYTVNSKLIEKFYFEIRKYWPELPDMSLFPDYAGIRPKLFGPQDGSFTDFSIHAKETHGFHSIINLYGIESPGITSSLALAQHVACLAQY</sequence>
<proteinExistence type="inferred from homology"/>
<gene>
    <name evidence="7" type="ORF">J0H12_01730</name>
</gene>
<dbReference type="SUPFAM" id="SSF51905">
    <property type="entry name" value="FAD/NAD(P)-binding domain"/>
    <property type="match status" value="1"/>
</dbReference>
<reference evidence="7" key="1">
    <citation type="submission" date="2021-02" db="EMBL/GenBank/DDBJ databases">
        <title>Thiocyanate and organic carbon inputs drive convergent selection for specific autotrophic Afipia and Thiobacillus strains within complex microbiomes.</title>
        <authorList>
            <person name="Huddy R.J."/>
            <person name="Sachdeva R."/>
            <person name="Kadzinga F."/>
            <person name="Kantor R.S."/>
            <person name="Harrison S.T.L."/>
            <person name="Banfield J.F."/>
        </authorList>
    </citation>
    <scope>NUCLEOTIDE SEQUENCE</scope>
    <source>
        <strain evidence="7">SCN18_10_11_15_R4_P_38_20</strain>
    </source>
</reference>
<evidence type="ECO:0000256" key="2">
    <source>
        <dbReference type="ARBA" id="ARBA00022630"/>
    </source>
</evidence>
<evidence type="ECO:0000259" key="6">
    <source>
        <dbReference type="Pfam" id="PF01266"/>
    </source>
</evidence>
<dbReference type="PANTHER" id="PTHR43104">
    <property type="entry name" value="L-2-HYDROXYGLUTARATE DEHYDROGENASE, MITOCHONDRIAL"/>
    <property type="match status" value="1"/>
</dbReference>
<evidence type="ECO:0000313" key="8">
    <source>
        <dbReference type="Proteomes" id="UP000664414"/>
    </source>
</evidence>
<dbReference type="InterPro" id="IPR006076">
    <property type="entry name" value="FAD-dep_OxRdtase"/>
</dbReference>
<dbReference type="Proteomes" id="UP000664414">
    <property type="component" value="Unassembled WGS sequence"/>
</dbReference>
<keyword evidence="3" id="KW-0274">FAD</keyword>
<dbReference type="GO" id="GO:0047545">
    <property type="term" value="F:(S)-2-hydroxyglutarate dehydrogenase activity"/>
    <property type="evidence" value="ECO:0007669"/>
    <property type="project" value="TreeGrafter"/>
</dbReference>
<protein>
    <submittedName>
        <fullName evidence="7">NAD(P)/FAD-dependent oxidoreductase</fullName>
    </submittedName>
</protein>
<dbReference type="AlphaFoldDB" id="A0A8J7PX52"/>
<comment type="cofactor">
    <cofactor evidence="1">
        <name>FAD</name>
        <dbReference type="ChEBI" id="CHEBI:57692"/>
    </cofactor>
</comment>
<dbReference type="InterPro" id="IPR036188">
    <property type="entry name" value="FAD/NAD-bd_sf"/>
</dbReference>
<comment type="similarity">
    <text evidence="5">Belongs to the L2HGDH family.</text>
</comment>
<organism evidence="7 8">
    <name type="scientific">Candidatus Paracaedimonas acanthamoebae</name>
    <dbReference type="NCBI Taxonomy" id="244581"/>
    <lineage>
        <taxon>Bacteria</taxon>
        <taxon>Pseudomonadati</taxon>
        <taxon>Pseudomonadota</taxon>
        <taxon>Alphaproteobacteria</taxon>
        <taxon>Holosporales</taxon>
        <taxon>Caedimonadaceae</taxon>
        <taxon>Candidatus Paracaedimonas</taxon>
    </lineage>
</organism>
<comment type="caution">
    <text evidence="7">The sequence shown here is derived from an EMBL/GenBank/DDBJ whole genome shotgun (WGS) entry which is preliminary data.</text>
</comment>
<feature type="domain" description="FAD dependent oxidoreductase" evidence="6">
    <location>
        <begin position="5"/>
        <end position="361"/>
    </location>
</feature>
<evidence type="ECO:0000256" key="3">
    <source>
        <dbReference type="ARBA" id="ARBA00022827"/>
    </source>
</evidence>
<dbReference type="EMBL" id="JAFKGL010000011">
    <property type="protein sequence ID" value="MBN9412633.1"/>
    <property type="molecule type" value="Genomic_DNA"/>
</dbReference>
<evidence type="ECO:0000256" key="1">
    <source>
        <dbReference type="ARBA" id="ARBA00001974"/>
    </source>
</evidence>
<dbReference type="PANTHER" id="PTHR43104:SF4">
    <property type="entry name" value="L-2-HYDROXYGLUTARATE DEHYDROGENASE, MITOCHONDRIAL"/>
    <property type="match status" value="1"/>
</dbReference>
<evidence type="ECO:0000313" key="7">
    <source>
        <dbReference type="EMBL" id="MBN9412633.1"/>
    </source>
</evidence>
<keyword evidence="4" id="KW-0560">Oxidoreductase</keyword>
<dbReference type="Gene3D" id="3.50.50.60">
    <property type="entry name" value="FAD/NAD(P)-binding domain"/>
    <property type="match status" value="1"/>
</dbReference>
<name>A0A8J7PX52_9PROT</name>
<dbReference type="Gene3D" id="3.30.9.10">
    <property type="entry name" value="D-Amino Acid Oxidase, subunit A, domain 2"/>
    <property type="match status" value="1"/>
</dbReference>
<keyword evidence="2" id="KW-0285">Flavoprotein</keyword>
<evidence type="ECO:0000256" key="5">
    <source>
        <dbReference type="ARBA" id="ARBA00037941"/>
    </source>
</evidence>